<gene>
    <name evidence="2" type="ORF">SLEP1_g56954</name>
</gene>
<feature type="region of interest" description="Disordered" evidence="1">
    <location>
        <begin position="145"/>
        <end position="184"/>
    </location>
</feature>
<feature type="compositionally biased region" description="Acidic residues" evidence="1">
    <location>
        <begin position="152"/>
        <end position="168"/>
    </location>
</feature>
<organism evidence="2 3">
    <name type="scientific">Rubroshorea leprosula</name>
    <dbReference type="NCBI Taxonomy" id="152421"/>
    <lineage>
        <taxon>Eukaryota</taxon>
        <taxon>Viridiplantae</taxon>
        <taxon>Streptophyta</taxon>
        <taxon>Embryophyta</taxon>
        <taxon>Tracheophyta</taxon>
        <taxon>Spermatophyta</taxon>
        <taxon>Magnoliopsida</taxon>
        <taxon>eudicotyledons</taxon>
        <taxon>Gunneridae</taxon>
        <taxon>Pentapetalae</taxon>
        <taxon>rosids</taxon>
        <taxon>malvids</taxon>
        <taxon>Malvales</taxon>
        <taxon>Dipterocarpaceae</taxon>
        <taxon>Rubroshorea</taxon>
    </lineage>
</organism>
<dbReference type="AlphaFoldDB" id="A0AAV5MNR7"/>
<evidence type="ECO:0000313" key="2">
    <source>
        <dbReference type="EMBL" id="GKV50242.1"/>
    </source>
</evidence>
<name>A0AAV5MNR7_9ROSI</name>
<keyword evidence="3" id="KW-1185">Reference proteome</keyword>
<accession>A0AAV5MNR7</accession>
<protein>
    <submittedName>
        <fullName evidence="2">Uncharacterized protein</fullName>
    </submittedName>
</protein>
<comment type="caution">
    <text evidence="2">The sequence shown here is derived from an EMBL/GenBank/DDBJ whole genome shotgun (WGS) entry which is preliminary data.</text>
</comment>
<evidence type="ECO:0000256" key="1">
    <source>
        <dbReference type="SAM" id="MobiDB-lite"/>
    </source>
</evidence>
<reference evidence="2 3" key="1">
    <citation type="journal article" date="2021" name="Commun. Biol.">
        <title>The genome of Shorea leprosula (Dipterocarpaceae) highlights the ecological relevance of drought in aseasonal tropical rainforests.</title>
        <authorList>
            <person name="Ng K.K.S."/>
            <person name="Kobayashi M.J."/>
            <person name="Fawcett J.A."/>
            <person name="Hatakeyama M."/>
            <person name="Paape T."/>
            <person name="Ng C.H."/>
            <person name="Ang C.C."/>
            <person name="Tnah L.H."/>
            <person name="Lee C.T."/>
            <person name="Nishiyama T."/>
            <person name="Sese J."/>
            <person name="O'Brien M.J."/>
            <person name="Copetti D."/>
            <person name="Mohd Noor M.I."/>
            <person name="Ong R.C."/>
            <person name="Putra M."/>
            <person name="Sireger I.Z."/>
            <person name="Indrioko S."/>
            <person name="Kosugi Y."/>
            <person name="Izuno A."/>
            <person name="Isagi Y."/>
            <person name="Lee S.L."/>
            <person name="Shimizu K.K."/>
        </authorList>
    </citation>
    <scope>NUCLEOTIDE SEQUENCE [LARGE SCALE GENOMIC DNA]</scope>
    <source>
        <strain evidence="2">214</strain>
    </source>
</reference>
<proteinExistence type="predicted"/>
<dbReference type="EMBL" id="BPVZ01000351">
    <property type="protein sequence ID" value="GKV50242.1"/>
    <property type="molecule type" value="Genomic_DNA"/>
</dbReference>
<dbReference type="Proteomes" id="UP001054252">
    <property type="component" value="Unassembled WGS sequence"/>
</dbReference>
<evidence type="ECO:0000313" key="3">
    <source>
        <dbReference type="Proteomes" id="UP001054252"/>
    </source>
</evidence>
<sequence>MMNLRMSTMKKLDSHLHRRVLQIILVWAFFSLENKALQWIISRILAQRKESKSVVLTSDLPWFDYLLKRKRLNLGKFIYHNIIKNYSSNMGLPHGALITRLVKRNNIDLESFKHGKIKAGTTLTQASFEKMQIVFRNGDWRKRGDQAIGQQSDEEEGDADQEMAEQGEEEHGSDSPRPFQTSMQRTNRETMKLMVNEMRQLHTDFYGFRTKMKGRMDTMDGKLDQLVNHFFPPPPPSAT</sequence>